<dbReference type="KEGG" id="pspc:Strain318_001022"/>
<keyword evidence="2" id="KW-0678">Repressor</keyword>
<evidence type="ECO:0000313" key="3">
    <source>
        <dbReference type="EMBL" id="WKW11759.1"/>
    </source>
</evidence>
<accession>A0AA49Q4H6</accession>
<organism evidence="3">
    <name type="scientific">Pseudogemmatithrix spongiicola</name>
    <dbReference type="NCBI Taxonomy" id="3062599"/>
    <lineage>
        <taxon>Bacteria</taxon>
        <taxon>Pseudomonadati</taxon>
        <taxon>Gemmatimonadota</taxon>
        <taxon>Gemmatimonadia</taxon>
        <taxon>Gemmatimonadales</taxon>
        <taxon>Gemmatimonadaceae</taxon>
        <taxon>Pseudogemmatithrix</taxon>
    </lineage>
</organism>
<dbReference type="InterPro" id="IPR043519">
    <property type="entry name" value="NT_sf"/>
</dbReference>
<sequence>MSSARRAAQVLLDNKANDVVMLDLRPVTDMADFFIVASGTSDTHVRATAGHVVETLKKEGIRVHSVEGMEQGRWVLLDYVDFVVHVFHPTLRSFYQLERLWGDAPAVAISA</sequence>
<dbReference type="InterPro" id="IPR004394">
    <property type="entry name" value="Iojap/RsfS/C7orf30"/>
</dbReference>
<evidence type="ECO:0000313" key="5">
    <source>
        <dbReference type="Proteomes" id="UP001229955"/>
    </source>
</evidence>
<dbReference type="RefSeq" id="WP_367887449.1">
    <property type="nucleotide sequence ID" value="NZ_CP130612.1"/>
</dbReference>
<comment type="function">
    <text evidence="2">Functions as a ribosomal silencing factor. Interacts with ribosomal protein uL14 (rplN), blocking formation of intersubunit bridge B8. Prevents association of the 30S and 50S ribosomal subunits and the formation of functional ribosomes, thus repressing translation.</text>
</comment>
<evidence type="ECO:0000313" key="4">
    <source>
        <dbReference type="EMBL" id="WKW14669.1"/>
    </source>
</evidence>
<keyword evidence="2" id="KW-0810">Translation regulation</keyword>
<comment type="subcellular location">
    <subcellularLocation>
        <location evidence="2">Cytoplasm</location>
    </subcellularLocation>
</comment>
<name>A0AA49Q4H6_9BACT</name>
<dbReference type="Pfam" id="PF02410">
    <property type="entry name" value="RsfS"/>
    <property type="match status" value="1"/>
</dbReference>
<dbReference type="GO" id="GO:0090071">
    <property type="term" value="P:negative regulation of ribosome biogenesis"/>
    <property type="evidence" value="ECO:0007669"/>
    <property type="project" value="UniProtKB-UniRule"/>
</dbReference>
<proteinExistence type="inferred from homology"/>
<dbReference type="Proteomes" id="UP001229955">
    <property type="component" value="Chromosome"/>
</dbReference>
<reference evidence="3" key="1">
    <citation type="submission" date="2023-07" db="EMBL/GenBank/DDBJ databases">
        <authorList>
            <person name="Haufschild T."/>
            <person name="Kallscheuer N."/>
            <person name="Hammer J."/>
            <person name="Kohn T."/>
            <person name="Kabuu M."/>
            <person name="Jogler M."/>
            <person name="Wohfarth N."/>
            <person name="Heuer A."/>
            <person name="Rohde M."/>
            <person name="van Teeseling M.C.F."/>
            <person name="Jogler C."/>
        </authorList>
    </citation>
    <scope>NUCLEOTIDE SEQUENCE</scope>
    <source>
        <strain evidence="3">Strain 138</strain>
        <strain evidence="4">Strain 318</strain>
    </source>
</reference>
<dbReference type="NCBIfam" id="TIGR00090">
    <property type="entry name" value="rsfS_iojap_ybeB"/>
    <property type="match status" value="1"/>
</dbReference>
<evidence type="ECO:0000256" key="1">
    <source>
        <dbReference type="ARBA" id="ARBA00010574"/>
    </source>
</evidence>
<dbReference type="GO" id="GO:0005737">
    <property type="term" value="C:cytoplasm"/>
    <property type="evidence" value="ECO:0007669"/>
    <property type="project" value="UniProtKB-SubCell"/>
</dbReference>
<protein>
    <recommendedName>
        <fullName evidence="2">Ribosomal silencing factor RsfS</fullName>
    </recommendedName>
</protein>
<keyword evidence="2" id="KW-0963">Cytoplasm</keyword>
<dbReference type="SUPFAM" id="SSF81301">
    <property type="entry name" value="Nucleotidyltransferase"/>
    <property type="match status" value="1"/>
</dbReference>
<dbReference type="PANTHER" id="PTHR21043">
    <property type="entry name" value="IOJAP SUPERFAMILY ORTHOLOG"/>
    <property type="match status" value="1"/>
</dbReference>
<dbReference type="GO" id="GO:0043023">
    <property type="term" value="F:ribosomal large subunit binding"/>
    <property type="evidence" value="ECO:0007669"/>
    <property type="project" value="TreeGrafter"/>
</dbReference>
<comment type="similarity">
    <text evidence="1 2">Belongs to the Iojap/RsfS family.</text>
</comment>
<comment type="subunit">
    <text evidence="2">Interacts with ribosomal protein uL14 (rplN).</text>
</comment>
<dbReference type="EMBL" id="CP130612">
    <property type="protein sequence ID" value="WKW11759.1"/>
    <property type="molecule type" value="Genomic_DNA"/>
</dbReference>
<dbReference type="Gene3D" id="3.30.460.10">
    <property type="entry name" value="Beta Polymerase, domain 2"/>
    <property type="match status" value="1"/>
</dbReference>
<evidence type="ECO:0000256" key="2">
    <source>
        <dbReference type="HAMAP-Rule" id="MF_01477"/>
    </source>
</evidence>
<dbReference type="PANTHER" id="PTHR21043:SF0">
    <property type="entry name" value="MITOCHONDRIAL ASSEMBLY OF RIBOSOMAL LARGE SUBUNIT PROTEIN 1"/>
    <property type="match status" value="1"/>
</dbReference>
<accession>A0AA49Q7G5</accession>
<keyword evidence="5" id="KW-1185">Reference proteome</keyword>
<dbReference type="GO" id="GO:0042256">
    <property type="term" value="P:cytosolic ribosome assembly"/>
    <property type="evidence" value="ECO:0007669"/>
    <property type="project" value="UniProtKB-UniRule"/>
</dbReference>
<dbReference type="EMBL" id="CP130613">
    <property type="protein sequence ID" value="WKW14669.1"/>
    <property type="molecule type" value="Genomic_DNA"/>
</dbReference>
<dbReference type="GO" id="GO:0017148">
    <property type="term" value="P:negative regulation of translation"/>
    <property type="evidence" value="ECO:0007669"/>
    <property type="project" value="UniProtKB-UniRule"/>
</dbReference>
<gene>
    <name evidence="2 3" type="primary">rsfS</name>
    <name evidence="3" type="ORF">Strain138_001022</name>
    <name evidence="4" type="ORF">Strain318_001022</name>
</gene>
<dbReference type="AlphaFoldDB" id="A0AA49Q4H6"/>
<dbReference type="HAMAP" id="MF_01477">
    <property type="entry name" value="Iojap_RsfS"/>
    <property type="match status" value="1"/>
</dbReference>